<dbReference type="GO" id="GO:0010039">
    <property type="term" value="P:response to iron ion"/>
    <property type="evidence" value="ECO:0007669"/>
    <property type="project" value="TreeGrafter"/>
</dbReference>
<feature type="transmembrane region" description="Helical" evidence="7">
    <location>
        <begin position="511"/>
        <end position="533"/>
    </location>
</feature>
<dbReference type="PANTHER" id="PTHR31645">
    <property type="entry name" value="OLIGOPEPTIDE TRANSPORTER YGL114W-RELATED"/>
    <property type="match status" value="1"/>
</dbReference>
<feature type="transmembrane region" description="Helical" evidence="7">
    <location>
        <begin position="473"/>
        <end position="491"/>
    </location>
</feature>
<dbReference type="AlphaFoldDB" id="A0A835QS17"/>
<dbReference type="GO" id="GO:0005886">
    <property type="term" value="C:plasma membrane"/>
    <property type="evidence" value="ECO:0007669"/>
    <property type="project" value="TreeGrafter"/>
</dbReference>
<comment type="similarity">
    <text evidence="2">Belongs to the YSL (TC 2.A.67.2) family.</text>
</comment>
<dbReference type="GO" id="GO:0048316">
    <property type="term" value="P:seed development"/>
    <property type="evidence" value="ECO:0007669"/>
    <property type="project" value="TreeGrafter"/>
</dbReference>
<dbReference type="InterPro" id="IPR004813">
    <property type="entry name" value="OPT"/>
</dbReference>
<feature type="transmembrane region" description="Helical" evidence="7">
    <location>
        <begin position="120"/>
        <end position="142"/>
    </location>
</feature>
<dbReference type="InterPro" id="IPR045035">
    <property type="entry name" value="YSL-like"/>
</dbReference>
<feature type="transmembrane region" description="Helical" evidence="7">
    <location>
        <begin position="289"/>
        <end position="309"/>
    </location>
</feature>
<evidence type="ECO:0000256" key="5">
    <source>
        <dbReference type="ARBA" id="ARBA00022989"/>
    </source>
</evidence>
<feature type="transmembrane region" description="Helical" evidence="7">
    <location>
        <begin position="329"/>
        <end position="350"/>
    </location>
</feature>
<evidence type="ECO:0000256" key="3">
    <source>
        <dbReference type="ARBA" id="ARBA00022448"/>
    </source>
</evidence>
<feature type="transmembrane region" description="Helical" evidence="7">
    <location>
        <begin position="424"/>
        <end position="443"/>
    </location>
</feature>
<dbReference type="Proteomes" id="UP000636800">
    <property type="component" value="Chromosome 6"/>
</dbReference>
<proteinExistence type="inferred from homology"/>
<evidence type="ECO:0000256" key="6">
    <source>
        <dbReference type="ARBA" id="ARBA00023136"/>
    </source>
</evidence>
<evidence type="ECO:0000256" key="1">
    <source>
        <dbReference type="ARBA" id="ARBA00004141"/>
    </source>
</evidence>
<keyword evidence="4 7" id="KW-0812">Transmembrane</keyword>
<dbReference type="NCBIfam" id="TIGR00728">
    <property type="entry name" value="OPT_sfam"/>
    <property type="match status" value="1"/>
</dbReference>
<dbReference type="Pfam" id="PF03169">
    <property type="entry name" value="OPT"/>
    <property type="match status" value="1"/>
</dbReference>
<accession>A0A835QS17</accession>
<name>A0A835QS17_VANPL</name>
<dbReference type="PANTHER" id="PTHR31645:SF4">
    <property type="entry name" value="METAL-NICOTIANAMINE TRANSPORTER YSL3"/>
    <property type="match status" value="1"/>
</dbReference>
<feature type="transmembrane region" description="Helical" evidence="7">
    <location>
        <begin position="397"/>
        <end position="418"/>
    </location>
</feature>
<gene>
    <name evidence="8" type="ORF">HPP92_012927</name>
</gene>
<dbReference type="EMBL" id="JADCNL010000006">
    <property type="protein sequence ID" value="KAG0476086.1"/>
    <property type="molecule type" value="Genomic_DNA"/>
</dbReference>
<feature type="transmembrane region" description="Helical" evidence="7">
    <location>
        <begin position="260"/>
        <end position="282"/>
    </location>
</feature>
<dbReference type="OrthoDB" id="1924875at2759"/>
<protein>
    <submittedName>
        <fullName evidence="8">Uncharacterized protein</fullName>
    </submittedName>
</protein>
<evidence type="ECO:0000313" key="8">
    <source>
        <dbReference type="EMBL" id="KAG0476086.1"/>
    </source>
</evidence>
<evidence type="ECO:0000256" key="2">
    <source>
        <dbReference type="ARBA" id="ARBA00010276"/>
    </source>
</evidence>
<reference evidence="8 9" key="1">
    <citation type="journal article" date="2020" name="Nat. Food">
        <title>A phased Vanilla planifolia genome enables genetic improvement of flavour and production.</title>
        <authorList>
            <person name="Hasing T."/>
            <person name="Tang H."/>
            <person name="Brym M."/>
            <person name="Khazi F."/>
            <person name="Huang T."/>
            <person name="Chambers A.H."/>
        </authorList>
    </citation>
    <scope>NUCLEOTIDE SEQUENCE [LARGE SCALE GENOMIC DNA]</scope>
    <source>
        <tissue evidence="8">Leaf</tissue>
    </source>
</reference>
<keyword evidence="6 7" id="KW-0472">Membrane</keyword>
<feature type="transmembrane region" description="Helical" evidence="7">
    <location>
        <begin position="642"/>
        <end position="666"/>
    </location>
</feature>
<evidence type="ECO:0000313" key="9">
    <source>
        <dbReference type="Proteomes" id="UP000636800"/>
    </source>
</evidence>
<feature type="transmembrane region" description="Helical" evidence="7">
    <location>
        <begin position="52"/>
        <end position="74"/>
    </location>
</feature>
<organism evidence="8 9">
    <name type="scientific">Vanilla planifolia</name>
    <name type="common">Vanilla</name>
    <dbReference type="NCBI Taxonomy" id="51239"/>
    <lineage>
        <taxon>Eukaryota</taxon>
        <taxon>Viridiplantae</taxon>
        <taxon>Streptophyta</taxon>
        <taxon>Embryophyta</taxon>
        <taxon>Tracheophyta</taxon>
        <taxon>Spermatophyta</taxon>
        <taxon>Magnoliopsida</taxon>
        <taxon>Liliopsida</taxon>
        <taxon>Asparagales</taxon>
        <taxon>Orchidaceae</taxon>
        <taxon>Vanilloideae</taxon>
        <taxon>Vanilleae</taxon>
        <taxon>Vanilla</taxon>
    </lineage>
</organism>
<dbReference type="GO" id="GO:0051980">
    <property type="term" value="F:iron-nicotianamine transmembrane transporter activity"/>
    <property type="evidence" value="ECO:0007669"/>
    <property type="project" value="TreeGrafter"/>
</dbReference>
<evidence type="ECO:0000256" key="4">
    <source>
        <dbReference type="ARBA" id="ARBA00022692"/>
    </source>
</evidence>
<comment type="caution">
    <text evidence="8">The sequence shown here is derived from an EMBL/GenBank/DDBJ whole genome shotgun (WGS) entry which is preliminary data.</text>
</comment>
<feature type="transmembrane region" description="Helical" evidence="7">
    <location>
        <begin position="228"/>
        <end position="248"/>
    </location>
</feature>
<keyword evidence="5 7" id="KW-1133">Transmembrane helix</keyword>
<feature type="transmembrane region" description="Helical" evidence="7">
    <location>
        <begin position="608"/>
        <end position="630"/>
    </location>
</feature>
<keyword evidence="9" id="KW-1185">Reference proteome</keyword>
<evidence type="ECO:0000256" key="7">
    <source>
        <dbReference type="SAM" id="Phobius"/>
    </source>
</evidence>
<sequence>MAWNPGKQEEIGRIEMEENMEMQEITRGEDLEEAHEVKASDLKQTSRWSDQLTLRGVVTSFTVGIMFSIITMKLNLTTGLVPTLNVSAALVTFLLLRTWSKVLHKAGILSKPLTAQETTVAQTCAVSSYTIAYGGGFGSYLLGLNKKTYELAGVDVEGNVAGSYKEPGIGWMIGFCFLVSFVGIFILVPLRKILIIDYKLPYPSGTATAVLINGFHTSKGDQMARKQLRGFTQFFTLSFLWSFFQWFFSGGEACGFAHFPTFGLAAYRNTFFFDFSLTYVGAGMICSHIVNISLILGAVLSWGVMWPLIKGLNGEWFPANVPLSSMKSLQGYKVFISIALILGDGLYNFTKIMVISLRSMHSRYRQKKYKKEITDDMLKLDDQQRNELFARETIPSWLAYTSYAAFTIVSTIAIPHIFPQVKWYHVFIAYFFALVLGFCNAYGTGLTDMNMAYNYGKVALFLVAAWAGRDSGVVAGLVVCGVVKSVVYTSADLMHDFKTGHLTLTSPRAMLVSQAIGMAMGCIVGPLTFFLFYKSFEVGDPEGAFKAPFALVYRNMAILGVEGLSALPRHCLQLCCGFFGFAVAANVVKDVLPGRSGKWVPLPMAMAVPFLVGANFAVDMFLGSVVVFVWHKMDAKKATLMIPAIASGLICGDGLWVFPSSLLALFKVEPPICMMFVGPQSNGKL</sequence>
<feature type="transmembrane region" description="Helical" evidence="7">
    <location>
        <begin position="169"/>
        <end position="190"/>
    </location>
</feature>
<comment type="subcellular location">
    <subcellularLocation>
        <location evidence="1">Membrane</location>
        <topology evidence="1">Multi-pass membrane protein</topology>
    </subcellularLocation>
</comment>
<keyword evidence="3" id="KW-0813">Transport</keyword>
<dbReference type="GO" id="GO:0035673">
    <property type="term" value="F:oligopeptide transmembrane transporter activity"/>
    <property type="evidence" value="ECO:0007669"/>
    <property type="project" value="InterPro"/>
</dbReference>
<feature type="transmembrane region" description="Helical" evidence="7">
    <location>
        <begin position="80"/>
        <end position="99"/>
    </location>
</feature>